<evidence type="ECO:0000256" key="1">
    <source>
        <dbReference type="SAM" id="MobiDB-lite"/>
    </source>
</evidence>
<organism evidence="2 3">
    <name type="scientific">Kitasatospora setae (strain ATCC 33774 / DSM 43861 / JCM 3304 / KCC A-0304 / NBRC 14216 / KM-6054)</name>
    <name type="common">Streptomyces setae</name>
    <dbReference type="NCBI Taxonomy" id="452652"/>
    <lineage>
        <taxon>Bacteria</taxon>
        <taxon>Bacillati</taxon>
        <taxon>Actinomycetota</taxon>
        <taxon>Actinomycetes</taxon>
        <taxon>Kitasatosporales</taxon>
        <taxon>Streptomycetaceae</taxon>
        <taxon>Kitasatospora</taxon>
    </lineage>
</organism>
<dbReference type="PATRIC" id="fig|452652.3.peg.6374"/>
<name>E4N1S9_KITSK</name>
<dbReference type="STRING" id="452652.KSE_63540"/>
<dbReference type="HOGENOM" id="CLU_074823_0_0_11"/>
<protein>
    <recommendedName>
        <fullName evidence="4">Cobalamin biosynthesis protein CbiX</fullName>
    </recommendedName>
</protein>
<dbReference type="Proteomes" id="UP000007076">
    <property type="component" value="Chromosome"/>
</dbReference>
<dbReference type="RefSeq" id="WP_014139409.1">
    <property type="nucleotide sequence ID" value="NC_016109.1"/>
</dbReference>
<dbReference type="eggNOG" id="COG2138">
    <property type="taxonomic scope" value="Bacteria"/>
</dbReference>
<proteinExistence type="predicted"/>
<gene>
    <name evidence="2" type="ordered locus">KSE_63540</name>
</gene>
<feature type="region of interest" description="Disordered" evidence="1">
    <location>
        <begin position="235"/>
        <end position="274"/>
    </location>
</feature>
<evidence type="ECO:0000313" key="2">
    <source>
        <dbReference type="EMBL" id="BAJ32113.1"/>
    </source>
</evidence>
<dbReference type="EMBL" id="AP010968">
    <property type="protein sequence ID" value="BAJ32113.1"/>
    <property type="molecule type" value="Genomic_DNA"/>
</dbReference>
<dbReference type="KEGG" id="ksk:KSE_63540"/>
<keyword evidence="3" id="KW-1185">Reference proteome</keyword>
<sequence length="274" mass="28109">MSDTRVHTIAVCGPEAGHGSALRHLAGPDTTVVATGRELCRALAARPARQDTAVVPMTLGRDPELAADAARAVRALPPEGLRDAPVAVAEPFGDAGHLVGWLRAAASTAPAEAALLLTAPGGDPYQDAELYRIAHLVRRYGRHRLVECALLGGDPDPAEGLRRCVLLGARQVAVLSASFRPPDPPPAPARTTVLDAGPLLGPAALAAVLAARATAAVRRRRAGGGDGLAAALAAAEGHGPAHGHDHGPGGHHHDHPHHHVHVHPSPLTAARSHL</sequence>
<dbReference type="AlphaFoldDB" id="E4N1S9"/>
<accession>E4N1S9</accession>
<reference evidence="2 3" key="1">
    <citation type="journal article" date="2010" name="DNA Res.">
        <title>Genome sequence of Kitasatospora setae NBRC 14216T: an evolutionary snapshot of the family Streptomycetaceae.</title>
        <authorList>
            <person name="Ichikawa N."/>
            <person name="Oguchi A."/>
            <person name="Ikeda H."/>
            <person name="Ishikawa J."/>
            <person name="Kitani S."/>
            <person name="Watanabe Y."/>
            <person name="Nakamura S."/>
            <person name="Katano Y."/>
            <person name="Kishi E."/>
            <person name="Sasagawa M."/>
            <person name="Ankai A."/>
            <person name="Fukui S."/>
            <person name="Hashimoto Y."/>
            <person name="Kamata S."/>
            <person name="Otoguro M."/>
            <person name="Tanikawa S."/>
            <person name="Nihira T."/>
            <person name="Horinouchi S."/>
            <person name="Ohnishi Y."/>
            <person name="Hayakawa M."/>
            <person name="Kuzuyama T."/>
            <person name="Arisawa A."/>
            <person name="Nomoto F."/>
            <person name="Miura H."/>
            <person name="Takahashi Y."/>
            <person name="Fujita N."/>
        </authorList>
    </citation>
    <scope>NUCLEOTIDE SEQUENCE [LARGE SCALE GENOMIC DNA]</scope>
    <source>
        <strain evidence="3">ATCC 33774 / DSM 43861 / JCM 3304 / KCC A-0304 / NBRC 14216 / KM-6054</strain>
    </source>
</reference>
<evidence type="ECO:0000313" key="3">
    <source>
        <dbReference type="Proteomes" id="UP000007076"/>
    </source>
</evidence>
<feature type="compositionally biased region" description="Basic residues" evidence="1">
    <location>
        <begin position="249"/>
        <end position="262"/>
    </location>
</feature>
<evidence type="ECO:0008006" key="4">
    <source>
        <dbReference type="Google" id="ProtNLM"/>
    </source>
</evidence>